<dbReference type="SUPFAM" id="SSF53756">
    <property type="entry name" value="UDP-Glycosyltransferase/glycogen phosphorylase"/>
    <property type="match status" value="1"/>
</dbReference>
<accession>A0ABT4CCM1</accession>
<dbReference type="Pfam" id="PF13692">
    <property type="entry name" value="Glyco_trans_1_4"/>
    <property type="match status" value="1"/>
</dbReference>
<dbReference type="CDD" id="cd03801">
    <property type="entry name" value="GT4_PimA-like"/>
    <property type="match status" value="1"/>
</dbReference>
<reference evidence="4" key="1">
    <citation type="submission" date="2022-08" db="EMBL/GenBank/DDBJ databases">
        <title>Genome sequencing of Nocardioides sp. STR2.</title>
        <authorList>
            <person name="So Y."/>
        </authorList>
    </citation>
    <scope>NUCLEOTIDE SEQUENCE</scope>
    <source>
        <strain evidence="4">STR2</strain>
    </source>
</reference>
<keyword evidence="1" id="KW-0328">Glycosyltransferase</keyword>
<evidence type="ECO:0000256" key="2">
    <source>
        <dbReference type="ARBA" id="ARBA00022679"/>
    </source>
</evidence>
<gene>
    <name evidence="4" type="ORF">NYO98_09735</name>
</gene>
<keyword evidence="5" id="KW-1185">Reference proteome</keyword>
<name>A0ABT4CCM1_9ACTN</name>
<comment type="caution">
    <text evidence="4">The sequence shown here is derived from an EMBL/GenBank/DDBJ whole genome shotgun (WGS) entry which is preliminary data.</text>
</comment>
<proteinExistence type="predicted"/>
<evidence type="ECO:0000256" key="1">
    <source>
        <dbReference type="ARBA" id="ARBA00022676"/>
    </source>
</evidence>
<protein>
    <submittedName>
        <fullName evidence="4">Glycosyltransferase family 4 protein</fullName>
    </submittedName>
</protein>
<sequence length="389" mass="41313">MISFVWSPGEPLPAGTGGSENFTVGHVRELNRRGIEARVVTIGLGTADGRDEFDDIPFHSVATLGDVERLDDTLVFASEAPRTTTVHPAYQILHVPPPLRDHAHASLVAGTQDRTLIATSRYAAALWADFLDVDLDTIHVVYPFAEPEFAIRPRPGSGAEVTRVLYAGRLTPEKGIYTLLSALHTDLFDSDCVSVTVTSAGSDKPQGALIQGLLRSHPGIALVPARRTPAEMASLLAEHDVVVMPSNAQYWHETFGILSIEAQHAGCRVVASRDGGLPETDCGALVLVEPDDAEALAQGILTARRLGPVPEHERADAGRRFTLVDSVTGLLDVLEAVPAPTPSRVIHALEELMSLPSATEPHPRAGADASGTRTAADHAAAPVRVVGSP</sequence>
<dbReference type="EMBL" id="JAPPUX010000003">
    <property type="protein sequence ID" value="MCY4726556.1"/>
    <property type="molecule type" value="Genomic_DNA"/>
</dbReference>
<keyword evidence="2" id="KW-0808">Transferase</keyword>
<evidence type="ECO:0000313" key="5">
    <source>
        <dbReference type="Proteomes" id="UP001074726"/>
    </source>
</evidence>
<dbReference type="RefSeq" id="WP_268111457.1">
    <property type="nucleotide sequence ID" value="NZ_JAPPUX010000003.1"/>
</dbReference>
<evidence type="ECO:0000256" key="3">
    <source>
        <dbReference type="SAM" id="MobiDB-lite"/>
    </source>
</evidence>
<dbReference type="Gene3D" id="3.40.50.2000">
    <property type="entry name" value="Glycogen Phosphorylase B"/>
    <property type="match status" value="1"/>
</dbReference>
<feature type="region of interest" description="Disordered" evidence="3">
    <location>
        <begin position="356"/>
        <end position="389"/>
    </location>
</feature>
<dbReference type="PANTHER" id="PTHR12526">
    <property type="entry name" value="GLYCOSYLTRANSFERASE"/>
    <property type="match status" value="1"/>
</dbReference>
<evidence type="ECO:0000313" key="4">
    <source>
        <dbReference type="EMBL" id="MCY4726556.1"/>
    </source>
</evidence>
<organism evidence="4 5">
    <name type="scientific">Nocardioides pini</name>
    <dbReference type="NCBI Taxonomy" id="2975053"/>
    <lineage>
        <taxon>Bacteria</taxon>
        <taxon>Bacillati</taxon>
        <taxon>Actinomycetota</taxon>
        <taxon>Actinomycetes</taxon>
        <taxon>Propionibacteriales</taxon>
        <taxon>Nocardioidaceae</taxon>
        <taxon>Nocardioides</taxon>
    </lineage>
</organism>
<dbReference type="Proteomes" id="UP001074726">
    <property type="component" value="Unassembled WGS sequence"/>
</dbReference>
<dbReference type="PANTHER" id="PTHR12526:SF510">
    <property type="entry name" value="D-INOSITOL 3-PHOSPHATE GLYCOSYLTRANSFERASE"/>
    <property type="match status" value="1"/>
</dbReference>